<keyword evidence="3" id="KW-1133">Transmembrane helix</keyword>
<evidence type="ECO:0000256" key="2">
    <source>
        <dbReference type="ARBA" id="ARBA00022692"/>
    </source>
</evidence>
<dbReference type="VEuPathDB" id="TriTrypDB:TEOVI_000699300"/>
<dbReference type="RefSeq" id="XP_067076727.1">
    <property type="nucleotide sequence ID" value="XM_067220626.1"/>
</dbReference>
<name>A0A1G4I088_TRYEQ</name>
<feature type="region of interest" description="Disordered" evidence="5">
    <location>
        <begin position="103"/>
        <end position="129"/>
    </location>
</feature>
<evidence type="ECO:0000313" key="6">
    <source>
        <dbReference type="EMBL" id="SCU65071.1"/>
    </source>
</evidence>
<gene>
    <name evidence="6" type="ORF">TEOVI_000699300</name>
</gene>
<keyword evidence="4" id="KW-0472">Membrane</keyword>
<dbReference type="PANTHER" id="PTHR21706:SF15">
    <property type="entry name" value="TRANSMEMBRANE PROTEIN 65"/>
    <property type="match status" value="1"/>
</dbReference>
<comment type="subcellular location">
    <subcellularLocation>
        <location evidence="1">Membrane</location>
        <topology evidence="1">Multi-pass membrane protein</topology>
    </subcellularLocation>
</comment>
<dbReference type="GO" id="GO:0005739">
    <property type="term" value="C:mitochondrion"/>
    <property type="evidence" value="ECO:0007669"/>
    <property type="project" value="TreeGrafter"/>
</dbReference>
<comment type="caution">
    <text evidence="6">The sequence shown here is derived from an EMBL/GenBank/DDBJ whole genome shotgun (WGS) entry which is preliminary data.</text>
</comment>
<dbReference type="AlphaFoldDB" id="A0A1G4I088"/>
<dbReference type="GO" id="GO:0016020">
    <property type="term" value="C:membrane"/>
    <property type="evidence" value="ECO:0007669"/>
    <property type="project" value="UniProtKB-SubCell"/>
</dbReference>
<evidence type="ECO:0000256" key="5">
    <source>
        <dbReference type="SAM" id="MobiDB-lite"/>
    </source>
</evidence>
<evidence type="ECO:0000256" key="4">
    <source>
        <dbReference type="ARBA" id="ARBA00023136"/>
    </source>
</evidence>
<organism evidence="6 7">
    <name type="scientific">Trypanosoma equiperdum</name>
    <dbReference type="NCBI Taxonomy" id="5694"/>
    <lineage>
        <taxon>Eukaryota</taxon>
        <taxon>Discoba</taxon>
        <taxon>Euglenozoa</taxon>
        <taxon>Kinetoplastea</taxon>
        <taxon>Metakinetoplastina</taxon>
        <taxon>Trypanosomatida</taxon>
        <taxon>Trypanosomatidae</taxon>
        <taxon>Trypanosoma</taxon>
    </lineage>
</organism>
<protein>
    <recommendedName>
        <fullName evidence="8">EF-hand domain-containing protein</fullName>
    </recommendedName>
</protein>
<evidence type="ECO:0000256" key="3">
    <source>
        <dbReference type="ARBA" id="ARBA00022989"/>
    </source>
</evidence>
<accession>A0A1G4I088</accession>
<dbReference type="Pfam" id="PF10507">
    <property type="entry name" value="TMEM65"/>
    <property type="match status" value="1"/>
</dbReference>
<sequence>MKEFRRRMFGAHLLGNSLRPPSTPVLTAAKMPCAHLSAAVRQKLASEKVPPPPSKCVGALNTSNSAATLVSTTVAYKDPGVIVGNAPGSVDSSRPAVSPPLLVPQSGVPERCDSNDAGNNSGYQRVEEESRVADAVEQLHNLLSSWCSREGGGEGSTVQPPPLEITAENREVSQKQREELLSALVCVLEKDPSFGPRLLSGLEDDTLRMLLLFGTAQEYFGFEEVEKQLRKVDTEKEDCVSAEEYNAWVEFALRECADARNEARQSGVKKQQQSRSSEASKASQSTITNDHIAWNLWLRIAYSASVPFMAFGILDNSIFVTAGDAIDRRCAEAFGLTSMTAAALGGVVSGVAGGQKHGVAERFTQRGRLARVPVLTAAQQKSKARGSATRVGNTAGMLVGLLLGMIPLLFVHPSNSRDGVKGETEAECQIRK</sequence>
<dbReference type="GeneID" id="92380927"/>
<keyword evidence="7" id="KW-1185">Reference proteome</keyword>
<dbReference type="EMBL" id="CZPT02000213">
    <property type="protein sequence ID" value="SCU65071.1"/>
    <property type="molecule type" value="Genomic_DNA"/>
</dbReference>
<dbReference type="PANTHER" id="PTHR21706">
    <property type="entry name" value="TRANSMEMBRANE PROTEIN 65"/>
    <property type="match status" value="1"/>
</dbReference>
<evidence type="ECO:0008006" key="8">
    <source>
        <dbReference type="Google" id="ProtNLM"/>
    </source>
</evidence>
<feature type="region of interest" description="Disordered" evidence="5">
    <location>
        <begin position="264"/>
        <end position="283"/>
    </location>
</feature>
<reference evidence="6" key="1">
    <citation type="submission" date="2016-09" db="EMBL/GenBank/DDBJ databases">
        <authorList>
            <person name="Hebert L."/>
            <person name="Moumen B."/>
        </authorList>
    </citation>
    <scope>NUCLEOTIDE SEQUENCE [LARGE SCALE GENOMIC DNA]</scope>
    <source>
        <strain evidence="6">OVI</strain>
    </source>
</reference>
<dbReference type="Proteomes" id="UP000195570">
    <property type="component" value="Unassembled WGS sequence"/>
</dbReference>
<evidence type="ECO:0000313" key="7">
    <source>
        <dbReference type="Proteomes" id="UP000195570"/>
    </source>
</evidence>
<keyword evidence="2" id="KW-0812">Transmembrane</keyword>
<evidence type="ECO:0000256" key="1">
    <source>
        <dbReference type="ARBA" id="ARBA00004141"/>
    </source>
</evidence>
<proteinExistence type="predicted"/>
<dbReference type="InterPro" id="IPR019537">
    <property type="entry name" value="TMEM65"/>
</dbReference>
<feature type="compositionally biased region" description="Low complexity" evidence="5">
    <location>
        <begin position="269"/>
        <end position="283"/>
    </location>
</feature>